<dbReference type="Proteomes" id="UP000632377">
    <property type="component" value="Unassembled WGS sequence"/>
</dbReference>
<dbReference type="InterPro" id="IPR018392">
    <property type="entry name" value="LysM"/>
</dbReference>
<evidence type="ECO:0000313" key="2">
    <source>
        <dbReference type="EMBL" id="MBL4934206.1"/>
    </source>
</evidence>
<sequence length="470" mass="51932">MERFMQIFYTVRSGDSLSSIAKRFYIPLASLINSNNITAPYIIYIGQQLSMPPGVTTYAVKPGDSVYSIAQSYGIPVNLILIANGIESPYNIVPGQILTIPQGVPFYTVKPGDTLYKIAARYNVVLNGEPRPDVIIKANPGLTPSITPGMNIIIPPPPLTGPGKLAFVLNDDVNSYLGLYEPNTANLNAAAVENGGETSRIFWSPDQTRIAYIDSTGIINIIEPVTNKGAKVDQISIPGFIDWAPDNRRIVYSDEKQIKIYDVLNHTYKPINRAGASYVQWFPNGTELLYEAKDSKNISQLYRNNLEGSKEVQITKNTEWPLNNVRLSPNGKFVLYTTPGASISEIYTFELATGKISKIPGGPEAKNYYPTWSPDSTKIAYSSTQFIHGKYYSLIRFSGSKGENDSTIAIASCYSTPVTWSPDNKSIVYLSGCREDNPPVEVWSVDISRLVPVNVLSGFKFYTLDWSPAR</sequence>
<gene>
    <name evidence="2" type="ORF">JK636_00380</name>
</gene>
<reference evidence="2 3" key="1">
    <citation type="submission" date="2021-01" db="EMBL/GenBank/DDBJ databases">
        <title>Genome public.</title>
        <authorList>
            <person name="Liu C."/>
            <person name="Sun Q."/>
        </authorList>
    </citation>
    <scope>NUCLEOTIDE SEQUENCE [LARGE SCALE GENOMIC DNA]</scope>
    <source>
        <strain evidence="2 3">YIM B02515</strain>
    </source>
</reference>
<dbReference type="InterPro" id="IPR011042">
    <property type="entry name" value="6-blade_b-propeller_TolB-like"/>
</dbReference>
<dbReference type="Pfam" id="PF07676">
    <property type="entry name" value="PD40"/>
    <property type="match status" value="1"/>
</dbReference>
<feature type="domain" description="LysM" evidence="1">
    <location>
        <begin position="7"/>
        <end position="51"/>
    </location>
</feature>
<dbReference type="PROSITE" id="PS51782">
    <property type="entry name" value="LYSM"/>
    <property type="match status" value="3"/>
</dbReference>
<dbReference type="InterPro" id="IPR036779">
    <property type="entry name" value="LysM_dom_sf"/>
</dbReference>
<proteinExistence type="predicted"/>
<keyword evidence="3" id="KW-1185">Reference proteome</keyword>
<dbReference type="SUPFAM" id="SSF82171">
    <property type="entry name" value="DPP6 N-terminal domain-like"/>
    <property type="match status" value="1"/>
</dbReference>
<evidence type="ECO:0000313" key="3">
    <source>
        <dbReference type="Proteomes" id="UP000632377"/>
    </source>
</evidence>
<dbReference type="SMART" id="SM00257">
    <property type="entry name" value="LysM"/>
    <property type="match status" value="3"/>
</dbReference>
<dbReference type="PANTHER" id="PTHR33734:SF22">
    <property type="entry name" value="MEMBRANE-BOUND LYTIC MUREIN TRANSGLYCOSYLASE D"/>
    <property type="match status" value="1"/>
</dbReference>
<protein>
    <submittedName>
        <fullName evidence="2">LysM peptidoglycan-binding domain-containing protein</fullName>
    </submittedName>
</protein>
<dbReference type="Gene3D" id="2.120.10.30">
    <property type="entry name" value="TolB, C-terminal domain"/>
    <property type="match status" value="1"/>
</dbReference>
<comment type="caution">
    <text evidence="2">The sequence shown here is derived from an EMBL/GenBank/DDBJ whole genome shotgun (WGS) entry which is preliminary data.</text>
</comment>
<dbReference type="Gene3D" id="3.10.350.10">
    <property type="entry name" value="LysM domain"/>
    <property type="match status" value="3"/>
</dbReference>
<name>A0ABS1T6C8_9CLOT</name>
<feature type="domain" description="LysM" evidence="1">
    <location>
        <begin position="105"/>
        <end position="154"/>
    </location>
</feature>
<dbReference type="Pfam" id="PF01476">
    <property type="entry name" value="LysM"/>
    <property type="match status" value="3"/>
</dbReference>
<dbReference type="SUPFAM" id="SSF54106">
    <property type="entry name" value="LysM domain"/>
    <property type="match status" value="3"/>
</dbReference>
<dbReference type="EMBL" id="JAESWC010000001">
    <property type="protein sequence ID" value="MBL4934206.1"/>
    <property type="molecule type" value="Genomic_DNA"/>
</dbReference>
<feature type="domain" description="LysM" evidence="1">
    <location>
        <begin position="56"/>
        <end position="100"/>
    </location>
</feature>
<dbReference type="CDD" id="cd00118">
    <property type="entry name" value="LysM"/>
    <property type="match status" value="3"/>
</dbReference>
<dbReference type="InterPro" id="IPR011659">
    <property type="entry name" value="WD40"/>
</dbReference>
<evidence type="ECO:0000259" key="1">
    <source>
        <dbReference type="PROSITE" id="PS51782"/>
    </source>
</evidence>
<organism evidence="2 3">
    <name type="scientific">Clostridium rhizosphaerae</name>
    <dbReference type="NCBI Taxonomy" id="2803861"/>
    <lineage>
        <taxon>Bacteria</taxon>
        <taxon>Bacillati</taxon>
        <taxon>Bacillota</taxon>
        <taxon>Clostridia</taxon>
        <taxon>Eubacteriales</taxon>
        <taxon>Clostridiaceae</taxon>
        <taxon>Clostridium</taxon>
    </lineage>
</organism>
<dbReference type="PANTHER" id="PTHR33734">
    <property type="entry name" value="LYSM DOMAIN-CONTAINING GPI-ANCHORED PROTEIN 2"/>
    <property type="match status" value="1"/>
</dbReference>
<accession>A0ABS1T6C8</accession>